<dbReference type="FunFam" id="3.90.1180.10:FF:000001">
    <property type="entry name" value="50S ribosomal protein L13"/>
    <property type="match status" value="1"/>
</dbReference>
<dbReference type="PANTHER" id="PTHR11545">
    <property type="entry name" value="RIBOSOMAL PROTEIN L13"/>
    <property type="match status" value="1"/>
</dbReference>
<evidence type="ECO:0000313" key="9">
    <source>
        <dbReference type="EMBL" id="TMQ52171.1"/>
    </source>
</evidence>
<evidence type="ECO:0000256" key="8">
    <source>
        <dbReference type="SAM" id="MobiDB-lite"/>
    </source>
</evidence>
<feature type="region of interest" description="Disordered" evidence="8">
    <location>
        <begin position="127"/>
        <end position="150"/>
    </location>
</feature>
<dbReference type="PANTHER" id="PTHR11545:SF2">
    <property type="entry name" value="LARGE RIBOSOMAL SUBUNIT PROTEIN UL13M"/>
    <property type="match status" value="1"/>
</dbReference>
<comment type="subunit">
    <text evidence="5">Part of the 50S ribosomal subunit.</text>
</comment>
<dbReference type="GO" id="GO:0006412">
    <property type="term" value="P:translation"/>
    <property type="evidence" value="ECO:0007669"/>
    <property type="project" value="UniProtKB-UniRule"/>
</dbReference>
<reference evidence="9 10" key="1">
    <citation type="journal article" date="2019" name="Nat. Microbiol.">
        <title>Mediterranean grassland soil C-N compound turnover is dependent on rainfall and depth, and is mediated by genomically divergent microorganisms.</title>
        <authorList>
            <person name="Diamond S."/>
            <person name="Andeer P.F."/>
            <person name="Li Z."/>
            <person name="Crits-Christoph A."/>
            <person name="Burstein D."/>
            <person name="Anantharaman K."/>
            <person name="Lane K.R."/>
            <person name="Thomas B.C."/>
            <person name="Pan C."/>
            <person name="Northen T.R."/>
            <person name="Banfield J.F."/>
        </authorList>
    </citation>
    <scope>NUCLEOTIDE SEQUENCE [LARGE SCALE GENOMIC DNA]</scope>
    <source>
        <strain evidence="9">WS_3</strain>
    </source>
</reference>
<evidence type="ECO:0000256" key="3">
    <source>
        <dbReference type="ARBA" id="ARBA00023274"/>
    </source>
</evidence>
<dbReference type="GO" id="GO:0017148">
    <property type="term" value="P:negative regulation of translation"/>
    <property type="evidence" value="ECO:0007669"/>
    <property type="project" value="TreeGrafter"/>
</dbReference>
<evidence type="ECO:0000256" key="5">
    <source>
        <dbReference type="HAMAP-Rule" id="MF_01366"/>
    </source>
</evidence>
<keyword evidence="3 5" id="KW-0687">Ribonucleoprotein</keyword>
<keyword evidence="2 5" id="KW-0689">Ribosomal protein</keyword>
<dbReference type="InterPro" id="IPR023563">
    <property type="entry name" value="Ribosomal_uL13_CS"/>
</dbReference>
<dbReference type="GO" id="GO:0003735">
    <property type="term" value="F:structural constituent of ribosome"/>
    <property type="evidence" value="ECO:0007669"/>
    <property type="project" value="InterPro"/>
</dbReference>
<evidence type="ECO:0000256" key="2">
    <source>
        <dbReference type="ARBA" id="ARBA00022980"/>
    </source>
</evidence>
<dbReference type="SUPFAM" id="SSF52161">
    <property type="entry name" value="Ribosomal protein L13"/>
    <property type="match status" value="1"/>
</dbReference>
<gene>
    <name evidence="5 7 9" type="primary">rplM</name>
    <name evidence="9" type="ORF">E6K73_03615</name>
</gene>
<dbReference type="InterPro" id="IPR036899">
    <property type="entry name" value="Ribosomal_uL13_sf"/>
</dbReference>
<dbReference type="CDD" id="cd00392">
    <property type="entry name" value="Ribosomal_L13"/>
    <property type="match status" value="1"/>
</dbReference>
<evidence type="ECO:0000256" key="7">
    <source>
        <dbReference type="RuleBase" id="RU003878"/>
    </source>
</evidence>
<dbReference type="PROSITE" id="PS00783">
    <property type="entry name" value="RIBOSOMAL_L13"/>
    <property type="match status" value="1"/>
</dbReference>
<proteinExistence type="inferred from homology"/>
<accession>A0A538SLD5</accession>
<dbReference type="Pfam" id="PF00572">
    <property type="entry name" value="Ribosomal_L13"/>
    <property type="match status" value="1"/>
</dbReference>
<comment type="similarity">
    <text evidence="1 5 6">Belongs to the universal ribosomal protein uL13 family.</text>
</comment>
<dbReference type="GO" id="GO:0022625">
    <property type="term" value="C:cytosolic large ribosomal subunit"/>
    <property type="evidence" value="ECO:0007669"/>
    <property type="project" value="TreeGrafter"/>
</dbReference>
<dbReference type="InterPro" id="IPR005822">
    <property type="entry name" value="Ribosomal_uL13"/>
</dbReference>
<dbReference type="HAMAP" id="MF_01366">
    <property type="entry name" value="Ribosomal_uL13"/>
    <property type="match status" value="1"/>
</dbReference>
<dbReference type="GO" id="GO:0003729">
    <property type="term" value="F:mRNA binding"/>
    <property type="evidence" value="ECO:0007669"/>
    <property type="project" value="TreeGrafter"/>
</dbReference>
<dbReference type="Gene3D" id="3.90.1180.10">
    <property type="entry name" value="Ribosomal protein L13"/>
    <property type="match status" value="1"/>
</dbReference>
<dbReference type="NCBIfam" id="TIGR01066">
    <property type="entry name" value="rplM_bact"/>
    <property type="match status" value="1"/>
</dbReference>
<organism evidence="9 10">
    <name type="scientific">Eiseniibacteriota bacterium</name>
    <dbReference type="NCBI Taxonomy" id="2212470"/>
    <lineage>
        <taxon>Bacteria</taxon>
        <taxon>Candidatus Eiseniibacteriota</taxon>
    </lineage>
</organism>
<protein>
    <recommendedName>
        <fullName evidence="4 5">Large ribosomal subunit protein uL13</fullName>
    </recommendedName>
</protein>
<comment type="function">
    <text evidence="5 7">This protein is one of the early assembly proteins of the 50S ribosomal subunit, although it is not seen to bind rRNA by itself. It is important during the early stages of 50S assembly.</text>
</comment>
<comment type="caution">
    <text evidence="9">The sequence shown here is derived from an EMBL/GenBank/DDBJ whole genome shotgun (WGS) entry which is preliminary data.</text>
</comment>
<dbReference type="AlphaFoldDB" id="A0A538SLD5"/>
<evidence type="ECO:0000256" key="6">
    <source>
        <dbReference type="RuleBase" id="RU003877"/>
    </source>
</evidence>
<evidence type="ECO:0000313" key="10">
    <source>
        <dbReference type="Proteomes" id="UP000320184"/>
    </source>
</evidence>
<sequence>MTTYTAKLADIHRRWLLVDAEGQTLGRLATQIARALTGKSKPIYTPHLDTGDHVVVVNAAKVHLSGTKPEDKKYFHHTLYPGGATWTSLRDVLAKHPDRVVTRAVRGMLPKTKLGRAMLKKLKVYAGPEHPHEAQQPEPWQPDPRRGRAS</sequence>
<dbReference type="PIRSF" id="PIRSF002181">
    <property type="entry name" value="Ribosomal_L13"/>
    <property type="match status" value="1"/>
</dbReference>
<dbReference type="EMBL" id="VBOT01000041">
    <property type="protein sequence ID" value="TMQ52171.1"/>
    <property type="molecule type" value="Genomic_DNA"/>
</dbReference>
<evidence type="ECO:0000256" key="4">
    <source>
        <dbReference type="ARBA" id="ARBA00035201"/>
    </source>
</evidence>
<evidence type="ECO:0000256" key="1">
    <source>
        <dbReference type="ARBA" id="ARBA00006227"/>
    </source>
</evidence>
<dbReference type="InterPro" id="IPR005823">
    <property type="entry name" value="Ribosomal_uL13_bac-type"/>
</dbReference>
<name>A0A538SLD5_UNCEI</name>
<dbReference type="Proteomes" id="UP000320184">
    <property type="component" value="Unassembled WGS sequence"/>
</dbReference>